<dbReference type="InterPro" id="IPR007588">
    <property type="entry name" value="Znf_FLYWCH"/>
</dbReference>
<dbReference type="Pfam" id="PF04500">
    <property type="entry name" value="FLYWCH"/>
    <property type="match status" value="1"/>
</dbReference>
<feature type="domain" description="FLYWCH-type" evidence="4">
    <location>
        <begin position="8"/>
        <end position="73"/>
    </location>
</feature>
<proteinExistence type="predicted"/>
<keyword evidence="1" id="KW-0479">Metal-binding</keyword>
<gene>
    <name evidence="5" type="ORF">JYU34_004418</name>
</gene>
<keyword evidence="6" id="KW-1185">Reference proteome</keyword>
<accession>A0ABQ7QXY1</accession>
<evidence type="ECO:0000313" key="5">
    <source>
        <dbReference type="EMBL" id="KAG7309904.1"/>
    </source>
</evidence>
<sequence length="73" mass="8181">MHASVCEFIPTKRGTYKLRVGNATFWCGTGVFNPGQVNKVTNWYCSKKKTRKCKVVSRTLAGHLLDVSGEHTH</sequence>
<keyword evidence="3" id="KW-0862">Zinc</keyword>
<protein>
    <recommendedName>
        <fullName evidence="4">FLYWCH-type domain-containing protein</fullName>
    </recommendedName>
</protein>
<dbReference type="EMBL" id="JAHIBW010000006">
    <property type="protein sequence ID" value="KAG7309904.1"/>
    <property type="molecule type" value="Genomic_DNA"/>
</dbReference>
<dbReference type="Proteomes" id="UP000823941">
    <property type="component" value="Chromosome 6"/>
</dbReference>
<comment type="caution">
    <text evidence="5">The sequence shown here is derived from an EMBL/GenBank/DDBJ whole genome shotgun (WGS) entry which is preliminary data.</text>
</comment>
<dbReference type="Gene3D" id="2.20.25.240">
    <property type="match status" value="1"/>
</dbReference>
<evidence type="ECO:0000256" key="2">
    <source>
        <dbReference type="ARBA" id="ARBA00022771"/>
    </source>
</evidence>
<evidence type="ECO:0000256" key="3">
    <source>
        <dbReference type="ARBA" id="ARBA00022833"/>
    </source>
</evidence>
<evidence type="ECO:0000259" key="4">
    <source>
        <dbReference type="Pfam" id="PF04500"/>
    </source>
</evidence>
<reference evidence="5 6" key="1">
    <citation type="submission" date="2021-06" db="EMBL/GenBank/DDBJ databases">
        <title>A haploid diamondback moth (Plutella xylostella L.) genome assembly resolves 31 chromosomes and identifies a diamide resistance mutation.</title>
        <authorList>
            <person name="Ward C.M."/>
            <person name="Perry K.D."/>
            <person name="Baker G."/>
            <person name="Powis K."/>
            <person name="Heckel D.G."/>
            <person name="Baxter S.W."/>
        </authorList>
    </citation>
    <scope>NUCLEOTIDE SEQUENCE [LARGE SCALE GENOMIC DNA]</scope>
    <source>
        <strain evidence="5 6">LV</strain>
        <tissue evidence="5">Single pupa</tissue>
    </source>
</reference>
<keyword evidence="2" id="KW-0863">Zinc-finger</keyword>
<evidence type="ECO:0000313" key="6">
    <source>
        <dbReference type="Proteomes" id="UP000823941"/>
    </source>
</evidence>
<name>A0ABQ7QXY1_PLUXY</name>
<evidence type="ECO:0000256" key="1">
    <source>
        <dbReference type="ARBA" id="ARBA00022723"/>
    </source>
</evidence>
<organism evidence="5 6">
    <name type="scientific">Plutella xylostella</name>
    <name type="common">Diamondback moth</name>
    <name type="synonym">Plutella maculipennis</name>
    <dbReference type="NCBI Taxonomy" id="51655"/>
    <lineage>
        <taxon>Eukaryota</taxon>
        <taxon>Metazoa</taxon>
        <taxon>Ecdysozoa</taxon>
        <taxon>Arthropoda</taxon>
        <taxon>Hexapoda</taxon>
        <taxon>Insecta</taxon>
        <taxon>Pterygota</taxon>
        <taxon>Neoptera</taxon>
        <taxon>Endopterygota</taxon>
        <taxon>Lepidoptera</taxon>
        <taxon>Glossata</taxon>
        <taxon>Ditrysia</taxon>
        <taxon>Yponomeutoidea</taxon>
        <taxon>Plutellidae</taxon>
        <taxon>Plutella</taxon>
    </lineage>
</organism>